<feature type="transmembrane region" description="Helical" evidence="1">
    <location>
        <begin position="6"/>
        <end position="28"/>
    </location>
</feature>
<reference evidence="3" key="1">
    <citation type="journal article" date="2019" name="Int. J. Syst. Evol. Microbiol.">
        <title>The Global Catalogue of Microorganisms (GCM) 10K type strain sequencing project: providing services to taxonomists for standard genome sequencing and annotation.</title>
        <authorList>
            <consortium name="The Broad Institute Genomics Platform"/>
            <consortium name="The Broad Institute Genome Sequencing Center for Infectious Disease"/>
            <person name="Wu L."/>
            <person name="Ma J."/>
        </authorList>
    </citation>
    <scope>NUCLEOTIDE SEQUENCE [LARGE SCALE GENOMIC DNA]</scope>
    <source>
        <strain evidence="3">PCU 347</strain>
    </source>
</reference>
<keyword evidence="1" id="KW-0812">Transmembrane</keyword>
<evidence type="ECO:0000313" key="3">
    <source>
        <dbReference type="Proteomes" id="UP001595824"/>
    </source>
</evidence>
<protein>
    <submittedName>
        <fullName evidence="2">Uncharacterized protein</fullName>
    </submittedName>
</protein>
<gene>
    <name evidence="2" type="ORF">ACFPC0_36645</name>
</gene>
<keyword evidence="1" id="KW-1133">Transmembrane helix</keyword>
<keyword evidence="3" id="KW-1185">Reference proteome</keyword>
<sequence>MTAKRILTAEAVLLGGAVLALLISELPGVRRELRIFRMVGFRGAARGAR</sequence>
<dbReference type="EMBL" id="JBHSDP010000029">
    <property type="protein sequence ID" value="MFC4333194.1"/>
    <property type="molecule type" value="Genomic_DNA"/>
</dbReference>
<evidence type="ECO:0000313" key="2">
    <source>
        <dbReference type="EMBL" id="MFC4333194.1"/>
    </source>
</evidence>
<comment type="caution">
    <text evidence="2">The sequence shown here is derived from an EMBL/GenBank/DDBJ whole genome shotgun (WGS) entry which is preliminary data.</text>
</comment>
<dbReference type="Proteomes" id="UP001595824">
    <property type="component" value="Unassembled WGS sequence"/>
</dbReference>
<name>A0ABV8TR09_9ACTN</name>
<proteinExistence type="predicted"/>
<keyword evidence="1" id="KW-0472">Membrane</keyword>
<dbReference type="RefSeq" id="WP_018567806.1">
    <property type="nucleotide sequence ID" value="NZ_JBHSDP010000029.1"/>
</dbReference>
<accession>A0ABV8TR09</accession>
<evidence type="ECO:0000256" key="1">
    <source>
        <dbReference type="SAM" id="Phobius"/>
    </source>
</evidence>
<organism evidence="2 3">
    <name type="scientific">Streptomyces andamanensis</name>
    <dbReference type="NCBI Taxonomy" id="1565035"/>
    <lineage>
        <taxon>Bacteria</taxon>
        <taxon>Bacillati</taxon>
        <taxon>Actinomycetota</taxon>
        <taxon>Actinomycetes</taxon>
        <taxon>Kitasatosporales</taxon>
        <taxon>Streptomycetaceae</taxon>
        <taxon>Streptomyces</taxon>
    </lineage>
</organism>